<accession>A0AAE8SUR4</accession>
<dbReference type="PANTHER" id="PTHR40254">
    <property type="entry name" value="BLR0577 PROTEIN"/>
    <property type="match status" value="1"/>
</dbReference>
<name>A0AAE8SUR4_9PEZI</name>
<comment type="caution">
    <text evidence="3">The sequence shown here is derived from an EMBL/GenBank/DDBJ whole genome shotgun (WGS) entry which is preliminary data.</text>
</comment>
<evidence type="ECO:0000313" key="4">
    <source>
        <dbReference type="Proteomes" id="UP001187682"/>
    </source>
</evidence>
<feature type="domain" description="FAD-dependent urate hydroxylase HpyO/Asp monooxygenase CreE-like FAD/NAD(P)-binding" evidence="2">
    <location>
        <begin position="11"/>
        <end position="162"/>
    </location>
</feature>
<dbReference type="PANTHER" id="PTHR40254:SF1">
    <property type="entry name" value="BLR0577 PROTEIN"/>
    <property type="match status" value="1"/>
</dbReference>
<proteinExistence type="predicted"/>
<evidence type="ECO:0000313" key="3">
    <source>
        <dbReference type="EMBL" id="SPO01978.1"/>
    </source>
</evidence>
<feature type="transmembrane region" description="Helical" evidence="1">
    <location>
        <begin position="6"/>
        <end position="27"/>
    </location>
</feature>
<dbReference type="EMBL" id="ONZQ02000005">
    <property type="protein sequence ID" value="SPO01978.1"/>
    <property type="molecule type" value="Genomic_DNA"/>
</dbReference>
<dbReference type="SUPFAM" id="SSF51905">
    <property type="entry name" value="FAD/NAD(P)-binding domain"/>
    <property type="match status" value="1"/>
</dbReference>
<protein>
    <recommendedName>
        <fullName evidence="2">FAD-dependent urate hydroxylase HpyO/Asp monooxygenase CreE-like FAD/NAD(P)-binding domain-containing protein</fullName>
    </recommendedName>
</protein>
<keyword evidence="1" id="KW-0812">Transmembrane</keyword>
<reference evidence="3" key="1">
    <citation type="submission" date="2018-03" db="EMBL/GenBank/DDBJ databases">
        <authorList>
            <person name="Guldener U."/>
        </authorList>
    </citation>
    <scope>NUCLEOTIDE SEQUENCE</scope>
</reference>
<evidence type="ECO:0000259" key="2">
    <source>
        <dbReference type="Pfam" id="PF13454"/>
    </source>
</evidence>
<organism evidence="3 4">
    <name type="scientific">Cephalotrichum gorgonifer</name>
    <dbReference type="NCBI Taxonomy" id="2041049"/>
    <lineage>
        <taxon>Eukaryota</taxon>
        <taxon>Fungi</taxon>
        <taxon>Dikarya</taxon>
        <taxon>Ascomycota</taxon>
        <taxon>Pezizomycotina</taxon>
        <taxon>Sordariomycetes</taxon>
        <taxon>Hypocreomycetidae</taxon>
        <taxon>Microascales</taxon>
        <taxon>Microascaceae</taxon>
        <taxon>Cephalotrichum</taxon>
    </lineage>
</organism>
<dbReference type="Proteomes" id="UP001187682">
    <property type="component" value="Unassembled WGS sequence"/>
</dbReference>
<keyword evidence="1" id="KW-0472">Membrane</keyword>
<sequence length="490" mass="53843">MGSNPIPISVAICGGGACALALLIRLLEEMRHTESIGRIYIYESLARVGPGATYSEGSGNAIINQAAESMGLHESDPLHFVRWVESTYPQFKGDRYPPRHVYGSYLASLFASAQLDAASRGLALEIIRGEIVDLRHSTHAFVLQDNHGRSISVDKVVLALGNFPRHSQPHLAAHPGYFGTPWPLYHLDNIPRDSRVCVVGTRLSGIDAAFHLVDNGHTGPIYLVSRGGRLPTVQGLSSVPDQYKGVLESLASRLEERSEPISLRDLSDQLVRNVDVRDWPDVLHTNDPLRQLSQDMLAAEKGEISWRSVADSACPVLERYWNILEMSERVAFIKNWGSLWNTFIHAMPHANACRLQNLLRDGRVQAMNFDVIQCQQSGFTISSSKRRLHADIVIEATGIELDVTRIQTLLLTSLVSSEILEAHPLGGFSVDQNTLESTTTPGLYVIGSLTSGVHFYTTGIDRNITHASRIARHLIGKTVVGRAEAMGGVI</sequence>
<dbReference type="InterPro" id="IPR038732">
    <property type="entry name" value="HpyO/CreE_NAD-binding"/>
</dbReference>
<keyword evidence="1" id="KW-1133">Transmembrane helix</keyword>
<dbReference type="AlphaFoldDB" id="A0AAE8SUR4"/>
<dbReference type="Pfam" id="PF13454">
    <property type="entry name" value="NAD_binding_9"/>
    <property type="match status" value="1"/>
</dbReference>
<dbReference type="InterPro" id="IPR036188">
    <property type="entry name" value="FAD/NAD-bd_sf"/>
</dbReference>
<dbReference type="InterPro" id="IPR052189">
    <property type="entry name" value="L-asp_N-monooxygenase_NS-form"/>
</dbReference>
<keyword evidence="4" id="KW-1185">Reference proteome</keyword>
<evidence type="ECO:0000256" key="1">
    <source>
        <dbReference type="SAM" id="Phobius"/>
    </source>
</evidence>
<gene>
    <name evidence="3" type="ORF">DNG_04651</name>
</gene>
<dbReference type="Gene3D" id="3.50.50.60">
    <property type="entry name" value="FAD/NAD(P)-binding domain"/>
    <property type="match status" value="2"/>
</dbReference>